<evidence type="ECO:0000259" key="1">
    <source>
        <dbReference type="Pfam" id="PF06985"/>
    </source>
</evidence>
<feature type="domain" description="Heterokaryon incompatibility" evidence="1">
    <location>
        <begin position="18"/>
        <end position="163"/>
    </location>
</feature>
<sequence length="407" mass="45672">MIDCKTLEIVTAPPNCNYFALSYVWGNASNTAPSDSSISSVPAGTRSLLSIAAPVVRDAIEVVRSLGWRYLWVDKYCIPQADPVLKAEQIGRMDLIYEGAYCTIVAASGRTDQDGLPGISVPRKSQPKFSTDGCNVHFVSSLPDPQATITASKWNTRAWTFQEALCSARRLVFTHHQVYFECKAMHTCEAVELPLSLIAGAHACPVLFRDEWSTGTHRFGALSAFWTTIKAYSQRSMTFESDALIALEGILRRFQSSPAFVYNIFGIPMVLERGPRGDKDTLLDPRPFVAGLSWRHAGVARRRKYFPSWTWAGWEGSLQSQRTFGGSSYESNLRLWVRDSDGVTFPWDMFWEGFWRPDGKAKCYARFKCLVVEADMFKVQLIPREDDASTETVETIVFDMVSPYDPA</sequence>
<accession>A0A9P4W4G4</accession>
<name>A0A9P4W4G4_CURKU</name>
<dbReference type="EMBL" id="SWKU01000019">
    <property type="protein sequence ID" value="KAF2998487.1"/>
    <property type="molecule type" value="Genomic_DNA"/>
</dbReference>
<dbReference type="OrthoDB" id="5428863at2759"/>
<dbReference type="InterPro" id="IPR010730">
    <property type="entry name" value="HET"/>
</dbReference>
<dbReference type="AlphaFoldDB" id="A0A9P4W4G4"/>
<organism evidence="2 3">
    <name type="scientific">Curvularia kusanoi</name>
    <name type="common">Cochliobolus kusanoi</name>
    <dbReference type="NCBI Taxonomy" id="90978"/>
    <lineage>
        <taxon>Eukaryota</taxon>
        <taxon>Fungi</taxon>
        <taxon>Dikarya</taxon>
        <taxon>Ascomycota</taxon>
        <taxon>Pezizomycotina</taxon>
        <taxon>Dothideomycetes</taxon>
        <taxon>Pleosporomycetidae</taxon>
        <taxon>Pleosporales</taxon>
        <taxon>Pleosporineae</taxon>
        <taxon>Pleosporaceae</taxon>
        <taxon>Curvularia</taxon>
    </lineage>
</organism>
<dbReference type="PANTHER" id="PTHR33112">
    <property type="entry name" value="DOMAIN PROTEIN, PUTATIVE-RELATED"/>
    <property type="match status" value="1"/>
</dbReference>
<comment type="caution">
    <text evidence="2">The sequence shown here is derived from an EMBL/GenBank/DDBJ whole genome shotgun (WGS) entry which is preliminary data.</text>
</comment>
<keyword evidence="3" id="KW-1185">Reference proteome</keyword>
<dbReference type="PANTHER" id="PTHR33112:SF1">
    <property type="entry name" value="HETEROKARYON INCOMPATIBILITY DOMAIN-CONTAINING PROTEIN"/>
    <property type="match status" value="1"/>
</dbReference>
<protein>
    <recommendedName>
        <fullName evidence="1">Heterokaryon incompatibility domain-containing protein</fullName>
    </recommendedName>
</protein>
<gene>
    <name evidence="2" type="ORF">E8E13_003053</name>
</gene>
<dbReference type="Pfam" id="PF06985">
    <property type="entry name" value="HET"/>
    <property type="match status" value="1"/>
</dbReference>
<proteinExistence type="predicted"/>
<evidence type="ECO:0000313" key="3">
    <source>
        <dbReference type="Proteomes" id="UP000801428"/>
    </source>
</evidence>
<evidence type="ECO:0000313" key="2">
    <source>
        <dbReference type="EMBL" id="KAF2998487.1"/>
    </source>
</evidence>
<dbReference type="Proteomes" id="UP000801428">
    <property type="component" value="Unassembled WGS sequence"/>
</dbReference>
<reference evidence="2" key="1">
    <citation type="submission" date="2019-04" db="EMBL/GenBank/DDBJ databases">
        <title>Sequencing of skin fungus with MAO and IRED activity.</title>
        <authorList>
            <person name="Marsaioli A.J."/>
            <person name="Bonatto J.M.C."/>
            <person name="Reis Junior O."/>
        </authorList>
    </citation>
    <scope>NUCLEOTIDE SEQUENCE</scope>
    <source>
        <strain evidence="2">30M1</strain>
    </source>
</reference>